<dbReference type="SUPFAM" id="SSF53474">
    <property type="entry name" value="alpha/beta-Hydrolases"/>
    <property type="match status" value="1"/>
</dbReference>
<dbReference type="Gene3D" id="3.40.50.1820">
    <property type="entry name" value="alpha/beta hydrolase"/>
    <property type="match status" value="1"/>
</dbReference>
<dbReference type="InterPro" id="IPR002918">
    <property type="entry name" value="Lipase_EstA/Esterase_EstB"/>
</dbReference>
<dbReference type="Pfam" id="PF00395">
    <property type="entry name" value="SLH"/>
    <property type="match status" value="2"/>
</dbReference>
<dbReference type="Gene3D" id="2.60.40.2190">
    <property type="match status" value="1"/>
</dbReference>
<feature type="chain" id="PRO_5026917554" description="SLH domain-containing protein" evidence="1">
    <location>
        <begin position="31"/>
        <end position="1457"/>
    </location>
</feature>
<dbReference type="InterPro" id="IPR045556">
    <property type="entry name" value="DUF6351"/>
</dbReference>
<gene>
    <name evidence="3" type="ORF">AVDCRST_MAG20-653</name>
</gene>
<dbReference type="GO" id="GO:0016787">
    <property type="term" value="F:hydrolase activity"/>
    <property type="evidence" value="ECO:0007669"/>
    <property type="project" value="InterPro"/>
</dbReference>
<dbReference type="EMBL" id="CADCSY010000033">
    <property type="protein sequence ID" value="CAA9222390.1"/>
    <property type="molecule type" value="Genomic_DNA"/>
</dbReference>
<feature type="domain" description="SLH" evidence="2">
    <location>
        <begin position="959"/>
        <end position="1021"/>
    </location>
</feature>
<dbReference type="InterPro" id="IPR049036">
    <property type="entry name" value="AF_1763-like_C"/>
</dbReference>
<feature type="signal peptide" evidence="1">
    <location>
        <begin position="1"/>
        <end position="30"/>
    </location>
</feature>
<proteinExistence type="predicted"/>
<dbReference type="InterPro" id="IPR001119">
    <property type="entry name" value="SLH_dom"/>
</dbReference>
<keyword evidence="1" id="KW-0732">Signal</keyword>
<evidence type="ECO:0000259" key="2">
    <source>
        <dbReference type="PROSITE" id="PS51272"/>
    </source>
</evidence>
<dbReference type="InterPro" id="IPR029058">
    <property type="entry name" value="AB_hydrolase_fold"/>
</dbReference>
<feature type="domain" description="SLH" evidence="2">
    <location>
        <begin position="891"/>
        <end position="958"/>
    </location>
</feature>
<dbReference type="InterPro" id="IPR040664">
    <property type="entry name" value="AFL_C"/>
</dbReference>
<dbReference type="Pfam" id="PF18067">
    <property type="entry name" value="Lipase_C"/>
    <property type="match status" value="1"/>
</dbReference>
<dbReference type="Pfam" id="PF01674">
    <property type="entry name" value="Lipase_2"/>
    <property type="match status" value="1"/>
</dbReference>
<organism evidence="3">
    <name type="scientific">uncultured Acidimicrobiales bacterium</name>
    <dbReference type="NCBI Taxonomy" id="310071"/>
    <lineage>
        <taxon>Bacteria</taxon>
        <taxon>Bacillati</taxon>
        <taxon>Actinomycetota</taxon>
        <taxon>Acidimicrobiia</taxon>
        <taxon>Acidimicrobiales</taxon>
        <taxon>environmental samples</taxon>
    </lineage>
</organism>
<dbReference type="PROSITE" id="PS51272">
    <property type="entry name" value="SLH"/>
    <property type="match status" value="3"/>
</dbReference>
<sequence>MPRIRFTSGAGRAVLLASLVLSGLFVPARAAVAQEAPPGDDFEVEVQYPFVCTTARNGLGQPKVDNQEAQGIPVAQEDAEGNYPQDDRGYPTAEATIVGWSRDCEVDTQYHYLYKTVGEEGEWVRVEQLGEVPAEGVATTTTTEGDTVPLIARMERGTINRFIYSAAMLVPADEANPAAPDTSLWNRRLVFSLQGGVAIGHTQGNWSQSAALFEDALVQGYAVINSTGTRTNTHYNLRRGGQTAVMTKAHFVEVYGEPDYTVGVGGSGGAIQQYVYSQNHPGLLDGGVPQYSYPDMVTQTIHVGDCELLEHYFERTDAANPRWRDVEEREQVLGLNAEQDPVLGESARGQLHALYGLYRSMGIPTPNGWSPDDPSVIPVTECRPAWYGLTPLAMNPTFTNVSDIDKLAEGTEDVDWTHWDDARDVYGVDEEGWARQTWDNVGVQYGLAALQEGRITPEEFLRLNSLVGGWKHASEQVEEGFPFRGGPTAENFDPWSSRQMNLSPDGTTPAQRTQGDPIGIENAWQNGHVFRGELDIPLIDWRHYLEHQLDMHNSIQSFAARQRIDDAMGHHENQLIWFTDARPDQRQSDETMDAFAVLHDWITNIKANPDAGVAANKPAGAIDKCFETDGTLIAEGEDVWDGTLDDAPAGPCTQRFEIKSTSRIRAGGPITGDVFKCRTMPVATAVAEGLYGSWEPDPAAIERLSAIHPEGVCDYSLPGVGEPGVEVAEAPMATTAGGGVNVEGAEPGATVELRHEGSVVAEATADSGGRAHLGPAGLGTYVVSQTVEGQRSALSAPVTIEALLPIDTERLCAAGQGQAPPFDDIVGTTFEQDIGCLSLAGITRGVTSDAFSPTTDVTRAQMASFIANLVDTAAEVATEGSPVEALPAYDGTNRFSDVASSDVHLANINRLADAGIVLGGPGGAPADRYGPEQRVTRAQMASFVTRALAHLSGQELEGGGDFFGDDDGDVHEPNIDVVAQLGVAIGVDADRFDPRSAITRGQMAAFLVRALAVLEVRGHVTPLPAPVVSEGYLPVVFVHGQSGSAQQFESQFLRFTSNGYPQELLFAYEYSTASGVNDLEQLDAFIDDVLAQTGAEQVYAVGHSRGTSVLTSYLEPEEGGIDGSSKVAKYVNIDGRSPAELPGGVPSIGIWGEWNTAGSGFNRREGDTNAQIGPDPAANFYFGDKSHTEVATSAAAFEVIFEFLAERAPEHLDVVPAPTDDITIAGRAVLFPQNEGYDGATVEAWTVDPATGQRTQDEPVASQVVDGTGDFGPFPVQRGVHYELAIVRPDGPNVHHFYFEPFVRDDHFVRLLTSPPGEGIAALIPSSEATTNLIVFRMRELWGDQGARSDQLTVDGVSVVNPTTSPRSDVNLVLFGFDDGGDVVTDLGKGIIAPFDAIGFLTAVDLAIPATPDGTGSVQVVQTVRGGPETVTLNVPNRPSARHANSVLFWDFTGGTG</sequence>
<accession>A0A6J4HEB0</accession>
<feature type="domain" description="SLH" evidence="2">
    <location>
        <begin position="817"/>
        <end position="880"/>
    </location>
</feature>
<dbReference type="GO" id="GO:0016042">
    <property type="term" value="P:lipid catabolic process"/>
    <property type="evidence" value="ECO:0007669"/>
    <property type="project" value="InterPro"/>
</dbReference>
<name>A0A6J4HEB0_9ACTN</name>
<dbReference type="Gene3D" id="2.60.40.2200">
    <property type="match status" value="1"/>
</dbReference>
<dbReference type="Pfam" id="PF19878">
    <property type="entry name" value="DUF6351"/>
    <property type="match status" value="1"/>
</dbReference>
<evidence type="ECO:0000313" key="3">
    <source>
        <dbReference type="EMBL" id="CAA9222390.1"/>
    </source>
</evidence>
<protein>
    <recommendedName>
        <fullName evidence="2">SLH domain-containing protein</fullName>
    </recommendedName>
</protein>
<dbReference type="Pfam" id="PF21768">
    <property type="entry name" value="AF_1763-like_C"/>
    <property type="match status" value="1"/>
</dbReference>
<reference evidence="3" key="1">
    <citation type="submission" date="2020-02" db="EMBL/GenBank/DDBJ databases">
        <authorList>
            <person name="Meier V. D."/>
        </authorList>
    </citation>
    <scope>NUCLEOTIDE SEQUENCE</scope>
    <source>
        <strain evidence="3">AVDCRST_MAG20</strain>
    </source>
</reference>
<evidence type="ECO:0000256" key="1">
    <source>
        <dbReference type="SAM" id="SignalP"/>
    </source>
</evidence>